<dbReference type="GeneID" id="107413585"/>
<reference evidence="11" key="1">
    <citation type="submission" date="2025-08" db="UniProtKB">
        <authorList>
            <consortium name="RefSeq"/>
        </authorList>
    </citation>
    <scope>IDENTIFICATION</scope>
    <source>
        <tissue evidence="11">Seedling</tissue>
    </source>
</reference>
<evidence type="ECO:0000256" key="3">
    <source>
        <dbReference type="ARBA" id="ARBA00023235"/>
    </source>
</evidence>
<dbReference type="InterPro" id="IPR016087">
    <property type="entry name" value="Chalcone_isomerase"/>
</dbReference>
<evidence type="ECO:0000256" key="6">
    <source>
        <dbReference type="ARBA" id="ARBA00034056"/>
    </source>
</evidence>
<comment type="pathway">
    <text evidence="1">Secondary metabolite biosynthesis; flavonoid biosynthesis.</text>
</comment>
<name>A0A6P3ZDR0_ZIZJJ</name>
<accession>A0A6P3ZDR0</accession>
<dbReference type="FunCoup" id="A0A6P3ZDR0">
    <property type="interactions" value="752"/>
</dbReference>
<dbReference type="Pfam" id="PF02431">
    <property type="entry name" value="Chalcone"/>
    <property type="match status" value="1"/>
</dbReference>
<dbReference type="Gene3D" id="1.10.890.20">
    <property type="match status" value="1"/>
</dbReference>
<evidence type="ECO:0000256" key="8">
    <source>
        <dbReference type="SAM" id="MobiDB-lite"/>
    </source>
</evidence>
<organism evidence="10 11">
    <name type="scientific">Ziziphus jujuba</name>
    <name type="common">Chinese jujube</name>
    <name type="synonym">Ziziphus sativa</name>
    <dbReference type="NCBI Taxonomy" id="326968"/>
    <lineage>
        <taxon>Eukaryota</taxon>
        <taxon>Viridiplantae</taxon>
        <taxon>Streptophyta</taxon>
        <taxon>Embryophyta</taxon>
        <taxon>Tracheophyta</taxon>
        <taxon>Spermatophyta</taxon>
        <taxon>Magnoliopsida</taxon>
        <taxon>eudicotyledons</taxon>
        <taxon>Gunneridae</taxon>
        <taxon>Pentapetalae</taxon>
        <taxon>rosids</taxon>
        <taxon>fabids</taxon>
        <taxon>Rosales</taxon>
        <taxon>Rhamnaceae</taxon>
        <taxon>Paliureae</taxon>
        <taxon>Ziziphus</taxon>
    </lineage>
</organism>
<dbReference type="Proteomes" id="UP001652623">
    <property type="component" value="Chromosome 8"/>
</dbReference>
<evidence type="ECO:0000256" key="2">
    <source>
        <dbReference type="ARBA" id="ARBA00007166"/>
    </source>
</evidence>
<dbReference type="Gene3D" id="3.50.70.10">
    <property type="match status" value="1"/>
</dbReference>
<comment type="similarity">
    <text evidence="2 7">Belongs to the chalcone isomerase family.</text>
</comment>
<dbReference type="GO" id="GO:0045430">
    <property type="term" value="F:chalcone isomerase activity"/>
    <property type="evidence" value="ECO:0007669"/>
    <property type="project" value="UniProtKB-EC"/>
</dbReference>
<evidence type="ECO:0000256" key="1">
    <source>
        <dbReference type="ARBA" id="ARBA00004966"/>
    </source>
</evidence>
<dbReference type="InterPro" id="IPR016089">
    <property type="entry name" value="Chalcone_isomerase_bundle_sf"/>
</dbReference>
<evidence type="ECO:0000259" key="9">
    <source>
        <dbReference type="Pfam" id="PF02431"/>
    </source>
</evidence>
<dbReference type="InterPro" id="IPR016088">
    <property type="entry name" value="Chalcone_isomerase_3-sand"/>
</dbReference>
<comment type="function">
    <text evidence="5">Catalyzes the intramolecular cyclization of bicyclic chalcones into tricyclic (S)-flavanones. Responsible for the isomerization of 4,2',4',6'-tetrahydroxychalcone (also termed chalcone) into naringenin.</text>
</comment>
<evidence type="ECO:0000256" key="4">
    <source>
        <dbReference type="ARBA" id="ARBA00023241"/>
    </source>
</evidence>
<protein>
    <recommendedName>
        <fullName evidence="7">Chalcone-flavonone isomerase family protein</fullName>
    </recommendedName>
</protein>
<dbReference type="UniPathway" id="UPA00154"/>
<dbReference type="InParanoid" id="A0A6P3ZDR0"/>
<comment type="catalytic activity">
    <reaction evidence="6">
        <text>a chalcone = a flavanone.</text>
        <dbReference type="EC" id="5.5.1.6"/>
    </reaction>
</comment>
<dbReference type="KEGG" id="zju:107413585"/>
<evidence type="ECO:0000256" key="5">
    <source>
        <dbReference type="ARBA" id="ARBA00025429"/>
    </source>
</evidence>
<dbReference type="InterPro" id="IPR044164">
    <property type="entry name" value="CFI"/>
</dbReference>
<dbReference type="SUPFAM" id="SSF54626">
    <property type="entry name" value="Chalcone isomerase"/>
    <property type="match status" value="1"/>
</dbReference>
<evidence type="ECO:0000313" key="11">
    <source>
        <dbReference type="RefSeq" id="XP_015877061.2"/>
    </source>
</evidence>
<dbReference type="InterPro" id="IPR036298">
    <property type="entry name" value="Chalcone_isomerase_sf"/>
</dbReference>
<feature type="compositionally biased region" description="Basic and acidic residues" evidence="8">
    <location>
        <begin position="243"/>
        <end position="261"/>
    </location>
</feature>
<gene>
    <name evidence="11" type="primary">LOC107413585</name>
</gene>
<keyword evidence="10" id="KW-1185">Reference proteome</keyword>
<keyword evidence="3 11" id="KW-0413">Isomerase</keyword>
<proteinExistence type="inferred from homology"/>
<evidence type="ECO:0000313" key="10">
    <source>
        <dbReference type="Proteomes" id="UP001652623"/>
    </source>
</evidence>
<dbReference type="PANTHER" id="PTHR28039:SF8">
    <property type="entry name" value="CHALCONE--FLAVANONE ISOMERASE 1-RELATED"/>
    <property type="match status" value="1"/>
</dbReference>
<dbReference type="PANTHER" id="PTHR28039">
    <property type="entry name" value="CHALCONE--FLAVONONE ISOMERASE 1-RELATED"/>
    <property type="match status" value="1"/>
</dbReference>
<feature type="domain" description="Chalcone isomerase" evidence="9">
    <location>
        <begin position="12"/>
        <end position="212"/>
    </location>
</feature>
<dbReference type="AlphaFoldDB" id="A0A6P3ZDR0"/>
<keyword evidence="4" id="KW-0284">Flavonoid biosynthesis</keyword>
<evidence type="ECO:0000256" key="7">
    <source>
        <dbReference type="RuleBase" id="RU361158"/>
    </source>
</evidence>
<feature type="region of interest" description="Disordered" evidence="8">
    <location>
        <begin position="236"/>
        <end position="261"/>
    </location>
</feature>
<dbReference type="RefSeq" id="XP_015877061.2">
    <property type="nucleotide sequence ID" value="XM_016021575.4"/>
</dbReference>
<sequence length="261" mass="28701">MAPTLSVTGINVDNVEFPPSAKPPGSKNTLFLGGAGVRGLNTEGKFVKFTAIGVYLEDNAIPWLTAKWKGKNSEELTESDHFFRDIVTGPFEKLTRVAFISTLTGQQYSEKVVENSTAILKSWGVYNDSEAKAIQKFLDIFEPQTFNPGSSIFFSHSPQGSFKISFSKDDSIPEVWDAAIESRLLFEAVLESIIGKSGVSPATRKSLAARLPLLLKEISDDDRDLDRNVINGKVDLNQKVSGHGHEKVPERKGQQETAKKI</sequence>
<dbReference type="GO" id="GO:0009813">
    <property type="term" value="P:flavonoid biosynthetic process"/>
    <property type="evidence" value="ECO:0007669"/>
    <property type="project" value="UniProtKB-UniPathway"/>
</dbReference>